<evidence type="ECO:0000256" key="17">
    <source>
        <dbReference type="RuleBase" id="RU000687"/>
    </source>
</evidence>
<dbReference type="NCBIfam" id="TIGR00860">
    <property type="entry name" value="LIC"/>
    <property type="match status" value="1"/>
</dbReference>
<evidence type="ECO:0000256" key="5">
    <source>
        <dbReference type="ARBA" id="ARBA00022692"/>
    </source>
</evidence>
<feature type="transmembrane region" description="Helical" evidence="17">
    <location>
        <begin position="266"/>
        <end position="284"/>
    </location>
</feature>
<evidence type="ECO:0000256" key="3">
    <source>
        <dbReference type="ARBA" id="ARBA00022448"/>
    </source>
</evidence>
<evidence type="ECO:0000256" key="2">
    <source>
        <dbReference type="ARBA" id="ARBA00009237"/>
    </source>
</evidence>
<name>A0AAJ6ZN53_PAPXU</name>
<dbReference type="InterPro" id="IPR006201">
    <property type="entry name" value="Neur_channel"/>
</dbReference>
<dbReference type="InterPro" id="IPR002394">
    <property type="entry name" value="Nicotinic_acetylcholine_rcpt"/>
</dbReference>
<comment type="subcellular location">
    <subcellularLocation>
        <location evidence="16">Postsynaptic cell membrane</location>
        <topology evidence="16">Multi-pass membrane protein</topology>
    </subcellularLocation>
</comment>
<evidence type="ECO:0000256" key="6">
    <source>
        <dbReference type="ARBA" id="ARBA00022989"/>
    </source>
</evidence>
<dbReference type="InterPro" id="IPR036719">
    <property type="entry name" value="Neuro-gated_channel_TM_sf"/>
</dbReference>
<dbReference type="PRINTS" id="PR00252">
    <property type="entry name" value="NRIONCHANNEL"/>
</dbReference>
<dbReference type="AlphaFoldDB" id="A0AAJ6ZN53"/>
<evidence type="ECO:0000256" key="16">
    <source>
        <dbReference type="ARBA" id="ARBA00034104"/>
    </source>
</evidence>
<dbReference type="PANTHER" id="PTHR18945">
    <property type="entry name" value="NEUROTRANSMITTER GATED ION CHANNEL"/>
    <property type="match status" value="1"/>
</dbReference>
<evidence type="ECO:0000256" key="8">
    <source>
        <dbReference type="ARBA" id="ARBA00023065"/>
    </source>
</evidence>
<feature type="domain" description="Neurotransmitter-gated ion-channel transmembrane" evidence="19">
    <location>
        <begin position="241"/>
        <end position="517"/>
    </location>
</feature>
<evidence type="ECO:0000256" key="14">
    <source>
        <dbReference type="ARBA" id="ARBA00023286"/>
    </source>
</evidence>
<dbReference type="SUPFAM" id="SSF90112">
    <property type="entry name" value="Neurotransmitter-gated ion-channel transmembrane pore"/>
    <property type="match status" value="1"/>
</dbReference>
<dbReference type="InterPro" id="IPR006029">
    <property type="entry name" value="Neurotrans-gated_channel_TM"/>
</dbReference>
<dbReference type="RefSeq" id="XP_013176088.1">
    <property type="nucleotide sequence ID" value="XM_013320634.1"/>
</dbReference>
<dbReference type="FunFam" id="1.20.58.390:FF:000073">
    <property type="entry name" value="Neuronal acetylcholine receptor subunit alpha-9-II"/>
    <property type="match status" value="1"/>
</dbReference>
<dbReference type="KEGG" id="pxu:106124163"/>
<evidence type="ECO:0000256" key="4">
    <source>
        <dbReference type="ARBA" id="ARBA00022475"/>
    </source>
</evidence>
<dbReference type="GO" id="GO:0022848">
    <property type="term" value="F:acetylcholine-gated monoatomic cation-selective channel activity"/>
    <property type="evidence" value="ECO:0007669"/>
    <property type="project" value="InterPro"/>
</dbReference>
<dbReference type="GO" id="GO:0004888">
    <property type="term" value="F:transmembrane signaling receptor activity"/>
    <property type="evidence" value="ECO:0007669"/>
    <property type="project" value="InterPro"/>
</dbReference>
<keyword evidence="14" id="KW-1071">Ligand-gated ion channel</keyword>
<dbReference type="Gene3D" id="1.20.58.390">
    <property type="entry name" value="Neurotransmitter-gated ion-channel transmembrane domain"/>
    <property type="match status" value="2"/>
</dbReference>
<gene>
    <name evidence="20" type="primary">LOC106124163</name>
</gene>
<dbReference type="GO" id="GO:0045211">
    <property type="term" value="C:postsynaptic membrane"/>
    <property type="evidence" value="ECO:0007669"/>
    <property type="project" value="UniProtKB-SubCell"/>
</dbReference>
<keyword evidence="6 17" id="KW-1133">Transmembrane helix</keyword>
<dbReference type="SUPFAM" id="SSF63712">
    <property type="entry name" value="Nicotinic receptor ligand binding domain-like"/>
    <property type="match status" value="1"/>
</dbReference>
<dbReference type="InterPro" id="IPR038050">
    <property type="entry name" value="Neuro_actylchol_rec"/>
</dbReference>
<accession>A0AAJ6ZN53</accession>
<sequence length="536" mass="60005">MLSVMFRRCIWIVLSFYLKGTCGCDEEYKLIRHLMQKYDASVRPVENSSQPLLVTFGVSLHHIIDVEEKDQLLTTNCWITQIWTDYHLRWNTSDFDGISVIRIPYERVWRPDIILYNNADPNYKSAVINTNVIVKHTGEVTWLSHGIYVSVCDINVEQFPFDIQLCTMKWASWTYDGFQLDLIKQFDEGDTTNYQTNGEFDLVSFEAIRHDQYYSCCVEPYPDITYVIKLRRRPMFYVFNLILPCLLINGIALLVFYVPSESGEKVTLGISALLSMTVFLMTIRDTLPPTEKTPLISLYYGVSTCLVSFSASLSVVTLNISYRGVRGQPVPAALRELVLQRLARLLFINFDTDAKQGDSPPSVACVQVNPRTGSRLKSEARCERCDTCHACHACHGCEGSPAPPGPASPRFPRPNVNHLKDEEHYNCKGRTGPGVNSPSSPPLGGDVYGGVVGGTGVCARCVCCCTLRDAAARHEQRVAANERLERANLEWKQVAVVADRALLAVFVLVTTIATAAILLPQLQNLHVGNTPLKPPT</sequence>
<dbReference type="InterPro" id="IPR006202">
    <property type="entry name" value="Neur_chan_lig-bd"/>
</dbReference>
<dbReference type="Proteomes" id="UP000694872">
    <property type="component" value="Unplaced"/>
</dbReference>
<evidence type="ECO:0000256" key="7">
    <source>
        <dbReference type="ARBA" id="ARBA00023018"/>
    </source>
</evidence>
<dbReference type="InterPro" id="IPR036734">
    <property type="entry name" value="Neur_chan_lig-bd_sf"/>
</dbReference>
<feature type="signal peptide" evidence="17">
    <location>
        <begin position="1"/>
        <end position="23"/>
    </location>
</feature>
<keyword evidence="15 17" id="KW-0407">Ion channel</keyword>
<organism evidence="20">
    <name type="scientific">Papilio xuthus</name>
    <name type="common">Asian swallowtail butterfly</name>
    <dbReference type="NCBI Taxonomy" id="66420"/>
    <lineage>
        <taxon>Eukaryota</taxon>
        <taxon>Metazoa</taxon>
        <taxon>Ecdysozoa</taxon>
        <taxon>Arthropoda</taxon>
        <taxon>Hexapoda</taxon>
        <taxon>Insecta</taxon>
        <taxon>Pterygota</taxon>
        <taxon>Neoptera</taxon>
        <taxon>Endopterygota</taxon>
        <taxon>Lepidoptera</taxon>
        <taxon>Glossata</taxon>
        <taxon>Ditrysia</taxon>
        <taxon>Papilionoidea</taxon>
        <taxon>Papilionidae</taxon>
        <taxon>Papilioninae</taxon>
        <taxon>Papilio</taxon>
    </lineage>
</organism>
<feature type="domain" description="Neurotransmitter-gated ion-channel ligand-binding" evidence="18">
    <location>
        <begin position="28"/>
        <end position="234"/>
    </location>
</feature>
<keyword evidence="8 17" id="KW-0406">Ion transport</keyword>
<dbReference type="GeneID" id="106124163"/>
<proteinExistence type="inferred from homology"/>
<evidence type="ECO:0000256" key="9">
    <source>
        <dbReference type="ARBA" id="ARBA00023136"/>
    </source>
</evidence>
<evidence type="ECO:0000259" key="18">
    <source>
        <dbReference type="Pfam" id="PF02931"/>
    </source>
</evidence>
<keyword evidence="5 17" id="KW-0812">Transmembrane</keyword>
<evidence type="ECO:0000256" key="11">
    <source>
        <dbReference type="ARBA" id="ARBA00023170"/>
    </source>
</evidence>
<evidence type="ECO:0000256" key="12">
    <source>
        <dbReference type="ARBA" id="ARBA00023180"/>
    </source>
</evidence>
<dbReference type="Pfam" id="PF02931">
    <property type="entry name" value="Neur_chan_LBD"/>
    <property type="match status" value="1"/>
</dbReference>
<evidence type="ECO:0000256" key="10">
    <source>
        <dbReference type="ARBA" id="ARBA00023157"/>
    </source>
</evidence>
<keyword evidence="12" id="KW-0325">Glycoprotein</keyword>
<keyword evidence="3 17" id="KW-0813">Transport</keyword>
<comment type="similarity">
    <text evidence="2">Belongs to the ligand-gated ion channel (TC 1.A.9) family. Acetylcholine receptor (TC 1.A.9.1) subfamily.</text>
</comment>
<dbReference type="CTD" id="115874527"/>
<evidence type="ECO:0000313" key="20">
    <source>
        <dbReference type="RefSeq" id="XP_013176088.1"/>
    </source>
</evidence>
<dbReference type="CDD" id="cd19051">
    <property type="entry name" value="LGIC_TM_cation"/>
    <property type="match status" value="1"/>
</dbReference>
<evidence type="ECO:0000256" key="13">
    <source>
        <dbReference type="ARBA" id="ARBA00023257"/>
    </source>
</evidence>
<dbReference type="InterPro" id="IPR018000">
    <property type="entry name" value="Neurotransmitter_ion_chnl_CS"/>
</dbReference>
<keyword evidence="9 17" id="KW-0472">Membrane</keyword>
<dbReference type="PRINTS" id="PR00254">
    <property type="entry name" value="NICOTINICR"/>
</dbReference>
<keyword evidence="10" id="KW-1015">Disulfide bond</keyword>
<keyword evidence="11" id="KW-0675">Receptor</keyword>
<evidence type="ECO:0000256" key="15">
    <source>
        <dbReference type="ARBA" id="ARBA00023303"/>
    </source>
</evidence>
<dbReference type="Pfam" id="PF02932">
    <property type="entry name" value="Neur_chan_memb"/>
    <property type="match status" value="1"/>
</dbReference>
<feature type="transmembrane region" description="Helical" evidence="17">
    <location>
        <begin position="296"/>
        <end position="318"/>
    </location>
</feature>
<keyword evidence="17" id="KW-0732">Signal</keyword>
<keyword evidence="4" id="KW-1003">Cell membrane</keyword>
<keyword evidence="7" id="KW-0770">Synapse</keyword>
<feature type="transmembrane region" description="Helical" evidence="17">
    <location>
        <begin position="235"/>
        <end position="259"/>
    </location>
</feature>
<feature type="chain" id="PRO_5042317028" evidence="17">
    <location>
        <begin position="24"/>
        <end position="536"/>
    </location>
</feature>
<evidence type="ECO:0000259" key="19">
    <source>
        <dbReference type="Pfam" id="PF02932"/>
    </source>
</evidence>
<dbReference type="FunFam" id="2.70.170.10:FF:000016">
    <property type="entry name" value="Nicotinic acetylcholine receptor subunit"/>
    <property type="match status" value="1"/>
</dbReference>
<dbReference type="PROSITE" id="PS00236">
    <property type="entry name" value="NEUROTR_ION_CHANNEL"/>
    <property type="match status" value="1"/>
</dbReference>
<comment type="function">
    <text evidence="1">After binding acetylcholine, the AChR responds by an extensive change in conformation that affects all subunits and leads to opening of an ion-conducting channel across the plasma membrane.</text>
</comment>
<keyword evidence="13" id="KW-0628">Postsynaptic cell membrane</keyword>
<feature type="transmembrane region" description="Helical" evidence="17">
    <location>
        <begin position="501"/>
        <end position="522"/>
    </location>
</feature>
<evidence type="ECO:0000256" key="1">
    <source>
        <dbReference type="ARBA" id="ARBA00003328"/>
    </source>
</evidence>
<dbReference type="Gene3D" id="2.70.170.10">
    <property type="entry name" value="Neurotransmitter-gated ion-channel ligand-binding domain"/>
    <property type="match status" value="1"/>
</dbReference>
<dbReference type="CDD" id="cd18997">
    <property type="entry name" value="LGIC_ECD_nAChR"/>
    <property type="match status" value="1"/>
</dbReference>
<protein>
    <submittedName>
        <fullName evidence="20">Neuronal acetylcholine receptor subunit alpha-10-like</fullName>
    </submittedName>
</protein>
<reference evidence="20" key="1">
    <citation type="submission" date="2025-08" db="UniProtKB">
        <authorList>
            <consortium name="RefSeq"/>
        </authorList>
    </citation>
    <scope>IDENTIFICATION</scope>
</reference>